<dbReference type="EMBL" id="QKYT01000026">
    <property type="protein sequence ID" value="RIA97685.1"/>
    <property type="molecule type" value="Genomic_DNA"/>
</dbReference>
<organism evidence="2 3">
    <name type="scientific">Glomus cerebriforme</name>
    <dbReference type="NCBI Taxonomy" id="658196"/>
    <lineage>
        <taxon>Eukaryota</taxon>
        <taxon>Fungi</taxon>
        <taxon>Fungi incertae sedis</taxon>
        <taxon>Mucoromycota</taxon>
        <taxon>Glomeromycotina</taxon>
        <taxon>Glomeromycetes</taxon>
        <taxon>Glomerales</taxon>
        <taxon>Glomeraceae</taxon>
        <taxon>Glomus</taxon>
    </lineage>
</organism>
<feature type="region of interest" description="Disordered" evidence="1">
    <location>
        <begin position="84"/>
        <end position="112"/>
    </location>
</feature>
<protein>
    <submittedName>
        <fullName evidence="2">Uncharacterized protein</fullName>
    </submittedName>
</protein>
<keyword evidence="3" id="KW-1185">Reference proteome</keyword>
<evidence type="ECO:0000313" key="2">
    <source>
        <dbReference type="EMBL" id="RIA97685.1"/>
    </source>
</evidence>
<gene>
    <name evidence="2" type="ORF">C1645_732233</name>
</gene>
<dbReference type="Proteomes" id="UP000265703">
    <property type="component" value="Unassembled WGS sequence"/>
</dbReference>
<accession>A0A397TMI6</accession>
<comment type="caution">
    <text evidence="2">The sequence shown here is derived from an EMBL/GenBank/DDBJ whole genome shotgun (WGS) entry which is preliminary data.</text>
</comment>
<feature type="compositionally biased region" description="Basic and acidic residues" evidence="1">
    <location>
        <begin position="92"/>
        <end position="103"/>
    </location>
</feature>
<sequence length="134" mass="15488">MAYLLAIASFNATTKTNIMKVIHLGYTGDITNSVVIYTFIESDLTRNYGCDQIQHLKKNYFGAKQDKKSKHTKKVNYIYINDPKNSTSEEISNEKTEKEVSEKTDEENSEPQNCFSIKKKTCQYKVSVKTRRKK</sequence>
<dbReference type="STRING" id="658196.A0A397TMI6"/>
<dbReference type="AlphaFoldDB" id="A0A397TMI6"/>
<reference evidence="2 3" key="1">
    <citation type="submission" date="2018-06" db="EMBL/GenBank/DDBJ databases">
        <title>Comparative genomics reveals the genomic features of Rhizophagus irregularis, R. cerebriforme, R. diaphanum and Gigaspora rosea, and their symbiotic lifestyle signature.</title>
        <authorList>
            <person name="Morin E."/>
            <person name="San Clemente H."/>
            <person name="Chen E.C.H."/>
            <person name="De La Providencia I."/>
            <person name="Hainaut M."/>
            <person name="Kuo A."/>
            <person name="Kohler A."/>
            <person name="Murat C."/>
            <person name="Tang N."/>
            <person name="Roy S."/>
            <person name="Loubradou J."/>
            <person name="Henrissat B."/>
            <person name="Grigoriev I.V."/>
            <person name="Corradi N."/>
            <person name="Roux C."/>
            <person name="Martin F.M."/>
        </authorList>
    </citation>
    <scope>NUCLEOTIDE SEQUENCE [LARGE SCALE GENOMIC DNA]</scope>
    <source>
        <strain evidence="2 3">DAOM 227022</strain>
    </source>
</reference>
<proteinExistence type="predicted"/>
<name>A0A397TMI6_9GLOM</name>
<evidence type="ECO:0000256" key="1">
    <source>
        <dbReference type="SAM" id="MobiDB-lite"/>
    </source>
</evidence>
<evidence type="ECO:0000313" key="3">
    <source>
        <dbReference type="Proteomes" id="UP000265703"/>
    </source>
</evidence>